<dbReference type="EMBL" id="VIIS01001732">
    <property type="protein sequence ID" value="KAF0293642.1"/>
    <property type="molecule type" value="Genomic_DNA"/>
</dbReference>
<evidence type="ECO:0000313" key="9">
    <source>
        <dbReference type="Proteomes" id="UP000440578"/>
    </source>
</evidence>
<evidence type="ECO:0000256" key="3">
    <source>
        <dbReference type="ARBA" id="ARBA00022825"/>
    </source>
</evidence>
<feature type="region of interest" description="Disordered" evidence="6">
    <location>
        <begin position="1"/>
        <end position="222"/>
    </location>
</feature>
<dbReference type="PROSITE" id="PS00134">
    <property type="entry name" value="TRYPSIN_HIS"/>
    <property type="match status" value="1"/>
</dbReference>
<evidence type="ECO:0000256" key="1">
    <source>
        <dbReference type="ARBA" id="ARBA00022670"/>
    </source>
</evidence>
<feature type="compositionally biased region" description="Polar residues" evidence="6">
    <location>
        <begin position="191"/>
        <end position="202"/>
    </location>
</feature>
<dbReference type="GO" id="GO:0006508">
    <property type="term" value="P:proteolysis"/>
    <property type="evidence" value="ECO:0007669"/>
    <property type="project" value="UniProtKB-KW"/>
</dbReference>
<dbReference type="InterPro" id="IPR001314">
    <property type="entry name" value="Peptidase_S1A"/>
</dbReference>
<dbReference type="InterPro" id="IPR033116">
    <property type="entry name" value="TRYPSIN_SER"/>
</dbReference>
<dbReference type="GO" id="GO:0004252">
    <property type="term" value="F:serine-type endopeptidase activity"/>
    <property type="evidence" value="ECO:0007669"/>
    <property type="project" value="InterPro"/>
</dbReference>
<dbReference type="AlphaFoldDB" id="A0A6A4VSF1"/>
<feature type="compositionally biased region" description="Polar residues" evidence="6">
    <location>
        <begin position="75"/>
        <end position="91"/>
    </location>
</feature>
<feature type="compositionally biased region" description="Low complexity" evidence="6">
    <location>
        <begin position="101"/>
        <end position="116"/>
    </location>
</feature>
<accession>A0A6A4VSF1</accession>
<dbReference type="SUPFAM" id="SSF50494">
    <property type="entry name" value="Trypsin-like serine proteases"/>
    <property type="match status" value="1"/>
</dbReference>
<evidence type="ECO:0000256" key="4">
    <source>
        <dbReference type="ARBA" id="ARBA00023157"/>
    </source>
</evidence>
<dbReference type="Gene3D" id="2.40.10.10">
    <property type="entry name" value="Trypsin-like serine proteases"/>
    <property type="match status" value="1"/>
</dbReference>
<evidence type="ECO:0000313" key="8">
    <source>
        <dbReference type="EMBL" id="KAF0293642.1"/>
    </source>
</evidence>
<feature type="compositionally biased region" description="Polar residues" evidence="6">
    <location>
        <begin position="150"/>
        <end position="159"/>
    </location>
</feature>
<dbReference type="PROSITE" id="PS50240">
    <property type="entry name" value="TRYPSIN_DOM"/>
    <property type="match status" value="1"/>
</dbReference>
<dbReference type="OrthoDB" id="93664at2759"/>
<comment type="caution">
    <text evidence="8">The sequence shown here is derived from an EMBL/GenBank/DDBJ whole genome shotgun (WGS) entry which is preliminary data.</text>
</comment>
<evidence type="ECO:0000256" key="5">
    <source>
        <dbReference type="RuleBase" id="RU363034"/>
    </source>
</evidence>
<organism evidence="8 9">
    <name type="scientific">Amphibalanus amphitrite</name>
    <name type="common">Striped barnacle</name>
    <name type="synonym">Balanus amphitrite</name>
    <dbReference type="NCBI Taxonomy" id="1232801"/>
    <lineage>
        <taxon>Eukaryota</taxon>
        <taxon>Metazoa</taxon>
        <taxon>Ecdysozoa</taxon>
        <taxon>Arthropoda</taxon>
        <taxon>Crustacea</taxon>
        <taxon>Multicrustacea</taxon>
        <taxon>Cirripedia</taxon>
        <taxon>Thoracica</taxon>
        <taxon>Thoracicalcarea</taxon>
        <taxon>Balanomorpha</taxon>
        <taxon>Balanoidea</taxon>
        <taxon>Balanidae</taxon>
        <taxon>Amphibalaninae</taxon>
        <taxon>Amphibalanus</taxon>
    </lineage>
</organism>
<dbReference type="CDD" id="cd00190">
    <property type="entry name" value="Tryp_SPc"/>
    <property type="match status" value="1"/>
</dbReference>
<feature type="domain" description="Peptidase S1" evidence="7">
    <location>
        <begin position="242"/>
        <end position="484"/>
    </location>
</feature>
<feature type="compositionally biased region" description="Basic and acidic residues" evidence="6">
    <location>
        <begin position="23"/>
        <end position="37"/>
    </location>
</feature>
<reference evidence="8 9" key="1">
    <citation type="submission" date="2019-07" db="EMBL/GenBank/DDBJ databases">
        <title>Draft genome assembly of a fouling barnacle, Amphibalanus amphitrite (Darwin, 1854): The first reference genome for Thecostraca.</title>
        <authorList>
            <person name="Kim W."/>
        </authorList>
    </citation>
    <scope>NUCLEOTIDE SEQUENCE [LARGE SCALE GENOMIC DNA]</scope>
    <source>
        <strain evidence="8">SNU_AA5</strain>
        <tissue evidence="8">Soma without cirri and trophi</tissue>
    </source>
</reference>
<dbReference type="Pfam" id="PF00089">
    <property type="entry name" value="Trypsin"/>
    <property type="match status" value="1"/>
</dbReference>
<keyword evidence="9" id="KW-1185">Reference proteome</keyword>
<dbReference type="InterPro" id="IPR018114">
    <property type="entry name" value="TRYPSIN_HIS"/>
</dbReference>
<dbReference type="Proteomes" id="UP000440578">
    <property type="component" value="Unassembled WGS sequence"/>
</dbReference>
<protein>
    <submittedName>
        <fullName evidence="8">Serine proteinase stubble</fullName>
    </submittedName>
</protein>
<evidence type="ECO:0000256" key="6">
    <source>
        <dbReference type="SAM" id="MobiDB-lite"/>
    </source>
</evidence>
<dbReference type="InterPro" id="IPR009003">
    <property type="entry name" value="Peptidase_S1_PA"/>
</dbReference>
<feature type="compositionally biased region" description="Low complexity" evidence="6">
    <location>
        <begin position="47"/>
        <end position="63"/>
    </location>
</feature>
<dbReference type="FunFam" id="2.40.10.10:FF:000006">
    <property type="entry name" value="Serine proteinase stubble"/>
    <property type="match status" value="1"/>
</dbReference>
<dbReference type="PANTHER" id="PTHR24252">
    <property type="entry name" value="ACROSIN-RELATED"/>
    <property type="match status" value="1"/>
</dbReference>
<dbReference type="SMART" id="SM00020">
    <property type="entry name" value="Tryp_SPc"/>
    <property type="match status" value="1"/>
</dbReference>
<dbReference type="PRINTS" id="PR00722">
    <property type="entry name" value="CHYMOTRYPSIN"/>
</dbReference>
<evidence type="ECO:0000259" key="7">
    <source>
        <dbReference type="PROSITE" id="PS50240"/>
    </source>
</evidence>
<keyword evidence="1 5" id="KW-0645">Protease</keyword>
<proteinExistence type="predicted"/>
<dbReference type="InterPro" id="IPR043504">
    <property type="entry name" value="Peptidase_S1_PA_chymotrypsin"/>
</dbReference>
<gene>
    <name evidence="8" type="primary">Sb_2</name>
    <name evidence="8" type="ORF">FJT64_008590</name>
</gene>
<dbReference type="InterPro" id="IPR001254">
    <property type="entry name" value="Trypsin_dom"/>
</dbReference>
<keyword evidence="4" id="KW-1015">Disulfide bond</keyword>
<keyword evidence="2 5" id="KW-0378">Hydrolase</keyword>
<dbReference type="PROSITE" id="PS00135">
    <property type="entry name" value="TRYPSIN_SER"/>
    <property type="match status" value="1"/>
</dbReference>
<evidence type="ECO:0000256" key="2">
    <source>
        <dbReference type="ARBA" id="ARBA00022801"/>
    </source>
</evidence>
<sequence>MLELKTPSAETEEKQKTTTTTKKPTEMTEKDSGHGEDAVGSLLQLLTVAEQETTAASEATTTKVTDKVTKQPTTEASTTTAKPVDSDTTTLSPEEEKQTEKPTTQQESTTTTSTEPAHSNLIFGALDGRDDHPKTGGRVHGCSLPRRLQQPPTEGTTSGWIPITVSRPPAPVEARLSFHRSADERSRQRRSQPTTVTLSSIASGDGGQQLRDGGSPRRQAMPVVDQDYSTGCGKRYVPQKRIVGGNVSDFGEWPWQVSLRQWRQVTYLHKCGAALVNQNWAITAAHCVEGVKPESLLLRLGEYNLEDESEPYHFVERRVELIAIHPEFDSRTFEYDLAMLRFYEPVTFAPNIVPICLPQGEDDYLNRTAWVTGWGRLYENGPLPSKLQEVSVPVITNSACEGMYRDAGYVEHIPNIFLCAGWAAGGRDSCEGDSGGPLVLKREDSDRYELIGIISWGIGCAQQNQPGVYTRITYFRKWVEQIMLF</sequence>
<name>A0A6A4VSF1_AMPAM</name>
<dbReference type="PANTHER" id="PTHR24252:SF7">
    <property type="entry name" value="HYALIN"/>
    <property type="match status" value="1"/>
</dbReference>
<keyword evidence="3 5" id="KW-0720">Serine protease</keyword>